<dbReference type="AlphaFoldDB" id="A0A851GML0"/>
<dbReference type="Pfam" id="PF01364">
    <property type="entry name" value="Peptidase_C25"/>
    <property type="match status" value="1"/>
</dbReference>
<keyword evidence="4" id="KW-1185">Reference proteome</keyword>
<dbReference type="InterPro" id="IPR029030">
    <property type="entry name" value="Caspase-like_dom_sf"/>
</dbReference>
<evidence type="ECO:0000259" key="2">
    <source>
        <dbReference type="Pfam" id="PF01364"/>
    </source>
</evidence>
<dbReference type="SUPFAM" id="SSF52129">
    <property type="entry name" value="Caspase-like"/>
    <property type="match status" value="1"/>
</dbReference>
<organism evidence="3 4">
    <name type="scientific">Oceaniferula marina</name>
    <dbReference type="NCBI Taxonomy" id="2748318"/>
    <lineage>
        <taxon>Bacteria</taxon>
        <taxon>Pseudomonadati</taxon>
        <taxon>Verrucomicrobiota</taxon>
        <taxon>Verrucomicrobiia</taxon>
        <taxon>Verrucomicrobiales</taxon>
        <taxon>Verrucomicrobiaceae</taxon>
        <taxon>Oceaniferula</taxon>
    </lineage>
</organism>
<gene>
    <name evidence="3" type="ORF">HW115_11700</name>
</gene>
<proteinExistence type="predicted"/>
<dbReference type="InterPro" id="IPR001769">
    <property type="entry name" value="Gingipain"/>
</dbReference>
<evidence type="ECO:0000313" key="3">
    <source>
        <dbReference type="EMBL" id="NWK56277.1"/>
    </source>
</evidence>
<protein>
    <recommendedName>
        <fullName evidence="2">Gingipain domain-containing protein</fullName>
    </recommendedName>
</protein>
<dbReference type="Gene3D" id="3.40.50.1460">
    <property type="match status" value="1"/>
</dbReference>
<feature type="domain" description="Gingipain" evidence="2">
    <location>
        <begin position="27"/>
        <end position="414"/>
    </location>
</feature>
<evidence type="ECO:0000313" key="4">
    <source>
        <dbReference type="Proteomes" id="UP000557872"/>
    </source>
</evidence>
<dbReference type="EMBL" id="JACBAZ010000004">
    <property type="protein sequence ID" value="NWK56277.1"/>
    <property type="molecule type" value="Genomic_DNA"/>
</dbReference>
<comment type="caution">
    <text evidence="3">The sequence shown here is derived from an EMBL/GenBank/DDBJ whole genome shotgun (WGS) entry which is preliminary data.</text>
</comment>
<dbReference type="Proteomes" id="UP000557872">
    <property type="component" value="Unassembled WGS sequence"/>
</dbReference>
<accession>A0A851GML0</accession>
<reference evidence="3 4" key="1">
    <citation type="submission" date="2020-07" db="EMBL/GenBank/DDBJ databases">
        <title>Roseicoccus Jingziensis gen. nov., sp. nov., isolated from coastal seawater.</title>
        <authorList>
            <person name="Feng X."/>
        </authorList>
    </citation>
    <scope>NUCLEOTIDE SEQUENCE [LARGE SCALE GENOMIC DNA]</scope>
    <source>
        <strain evidence="3 4">N1E253</strain>
    </source>
</reference>
<dbReference type="GO" id="GO:0006508">
    <property type="term" value="P:proteolysis"/>
    <property type="evidence" value="ECO:0007669"/>
    <property type="project" value="InterPro"/>
</dbReference>
<name>A0A851GML0_9BACT</name>
<dbReference type="GO" id="GO:0008234">
    <property type="term" value="F:cysteine-type peptidase activity"/>
    <property type="evidence" value="ECO:0007669"/>
    <property type="project" value="InterPro"/>
</dbReference>
<dbReference type="Gene3D" id="3.40.50.10390">
    <property type="entry name" value="Gingipain r, domain 1"/>
    <property type="match status" value="1"/>
</dbReference>
<dbReference type="RefSeq" id="WP_227021448.1">
    <property type="nucleotide sequence ID" value="NZ_JACBAZ010000004.1"/>
</dbReference>
<evidence type="ECO:0000256" key="1">
    <source>
        <dbReference type="ARBA" id="ARBA00022729"/>
    </source>
</evidence>
<dbReference type="InterPro" id="IPR029031">
    <property type="entry name" value="Gingipain_N_sf"/>
</dbReference>
<sequence>MIPRVLIYLTAILSLPLIADEKPAKVLLVTSPELADAWKPYAIWKQKQGKPVKVVTTEEIEKIYPGPDIQEKIRQCVRKHIDAGGLRWVVLGGDSLPGGKGVVPDRDTVHINMWGEKRDIPTDIYYLSPTNWDADGDGIYGEFEEDKVAISYPDGSVGLGRIPVRTAEDVKAYTDKVVAYESRYPKGAFGKNFIYTCEVKGAYPKVRRSWDDHVSKVLKGGEMSRYFSHETPWDDAKPGDYDLNPDNWVKMLNSKQTGKYHFHGHGLLDCWVLEKHQKFTRKHVAKLTNKDAYPIITTVSCFTGHYDAVKDPCIAESMLRVPDAGAIAIVAPCREGKPHFVNPRESFPLMMWEGKMDGTTRTMTYFWEMGIGQKLSTGEALMKTKAKLAEKAKASANYHMCLVELNLLGDPTIEVHP</sequence>
<keyword evidence="1" id="KW-0732">Signal</keyword>